<accession>A0A844D0W9</accession>
<evidence type="ECO:0000313" key="1">
    <source>
        <dbReference type="EMBL" id="MRU15513.1"/>
    </source>
</evidence>
<gene>
    <name evidence="1" type="ORF">FDP25_08740</name>
</gene>
<dbReference type="OrthoDB" id="547419at2"/>
<organism evidence="1 2">
    <name type="scientific">Roseovarius bejariae</name>
    <dbReference type="NCBI Taxonomy" id="2576383"/>
    <lineage>
        <taxon>Bacteria</taxon>
        <taxon>Pseudomonadati</taxon>
        <taxon>Pseudomonadota</taxon>
        <taxon>Alphaproteobacteria</taxon>
        <taxon>Rhodobacterales</taxon>
        <taxon>Roseobacteraceae</taxon>
        <taxon>Roseovarius</taxon>
    </lineage>
</organism>
<evidence type="ECO:0008006" key="3">
    <source>
        <dbReference type="Google" id="ProtNLM"/>
    </source>
</evidence>
<evidence type="ECO:0000313" key="2">
    <source>
        <dbReference type="Proteomes" id="UP000564704"/>
    </source>
</evidence>
<sequence length="276" mass="31468">MTRQILLHIGSPKCGSTYLQRVMLNNRDKLRVQGIEYPHNEGGHPGNAAEIAKLNEAGLNAMFANDAYTVVLSHEDLFSQPPRGKSLAQLSRSQGIKLKAVVFLRPFSQFIYGDYSQFMKQRFHQFSAARRAYDGRNFEEFAVKRSQDMPVAGWLKAWSDLTENSLVLASHRDIRPVIESQLDLPSDMNWTVPATQTNRSLRVSDCEALAAALANHEIPAPELKEMFRSAFHKVDEPDAGRTQERDRWIEALFLDRNKKLHELFGFDNRLDVSRPL</sequence>
<dbReference type="Proteomes" id="UP000564704">
    <property type="component" value="Unassembled WGS sequence"/>
</dbReference>
<proteinExistence type="predicted"/>
<comment type="caution">
    <text evidence="1">The sequence shown here is derived from an EMBL/GenBank/DDBJ whole genome shotgun (WGS) entry which is preliminary data.</text>
</comment>
<dbReference type="SUPFAM" id="SSF52540">
    <property type="entry name" value="P-loop containing nucleoside triphosphate hydrolases"/>
    <property type="match status" value="1"/>
</dbReference>
<keyword evidence="2" id="KW-1185">Reference proteome</keyword>
<reference evidence="1 2" key="1">
    <citation type="submission" date="2019-05" db="EMBL/GenBank/DDBJ databases">
        <title>Roseovarius bejariae sp. nov., a moderately halophylic bacterium isolated from a saline soil in Rambla Salada (Murcia).</title>
        <authorList>
            <person name="Castro D.J."/>
            <person name="Gomez-Altuve A."/>
            <person name="Reina J.C."/>
            <person name="Rodriguez M."/>
            <person name="Sampedro I."/>
            <person name="Llamas I."/>
            <person name="Martinez-Checa F."/>
        </authorList>
    </citation>
    <scope>NUCLEOTIDE SEQUENCE [LARGE SCALE GENOMIC DNA]</scope>
    <source>
        <strain evidence="1 2">A21</strain>
    </source>
</reference>
<name>A0A844D0W9_9RHOB</name>
<dbReference type="InterPro" id="IPR027417">
    <property type="entry name" value="P-loop_NTPase"/>
</dbReference>
<dbReference type="AlphaFoldDB" id="A0A844D0W9"/>
<protein>
    <recommendedName>
        <fullName evidence="3">Sulfotransferase domain-containing protein</fullName>
    </recommendedName>
</protein>
<dbReference type="EMBL" id="SZWE01000001">
    <property type="protein sequence ID" value="MRU15513.1"/>
    <property type="molecule type" value="Genomic_DNA"/>
</dbReference>
<dbReference type="RefSeq" id="WP_154150873.1">
    <property type="nucleotide sequence ID" value="NZ_SZWE01000001.1"/>
</dbReference>